<dbReference type="SUPFAM" id="SSF51197">
    <property type="entry name" value="Clavaminate synthase-like"/>
    <property type="match status" value="1"/>
</dbReference>
<keyword evidence="1" id="KW-0732">Signal</keyword>
<evidence type="ECO:0000313" key="3">
    <source>
        <dbReference type="Proteomes" id="UP000799770"/>
    </source>
</evidence>
<dbReference type="PANTHER" id="PTHR37563">
    <property type="entry name" value="PHYTANOYL-COA DIOXYGENASE FAMILY PROTEIN (AFU_ORTHOLOGUE AFUA_2G03330)"/>
    <property type="match status" value="1"/>
</dbReference>
<organism evidence="2 3">
    <name type="scientific">Lophiotrema nucula</name>
    <dbReference type="NCBI Taxonomy" id="690887"/>
    <lineage>
        <taxon>Eukaryota</taxon>
        <taxon>Fungi</taxon>
        <taxon>Dikarya</taxon>
        <taxon>Ascomycota</taxon>
        <taxon>Pezizomycotina</taxon>
        <taxon>Dothideomycetes</taxon>
        <taxon>Pleosporomycetidae</taxon>
        <taxon>Pleosporales</taxon>
        <taxon>Lophiotremataceae</taxon>
        <taxon>Lophiotrema</taxon>
    </lineage>
</organism>
<dbReference type="Pfam" id="PF05721">
    <property type="entry name" value="PhyH"/>
    <property type="match status" value="1"/>
</dbReference>
<protein>
    <submittedName>
        <fullName evidence="2">Uncharacterized protein</fullName>
    </submittedName>
</protein>
<dbReference type="EMBL" id="ML977312">
    <property type="protein sequence ID" value="KAF2121328.1"/>
    <property type="molecule type" value="Genomic_DNA"/>
</dbReference>
<dbReference type="InterPro" id="IPR008775">
    <property type="entry name" value="Phytyl_CoA_dOase-like"/>
</dbReference>
<evidence type="ECO:0000256" key="1">
    <source>
        <dbReference type="SAM" id="SignalP"/>
    </source>
</evidence>
<dbReference type="InterPro" id="IPR011990">
    <property type="entry name" value="TPR-like_helical_dom_sf"/>
</dbReference>
<proteinExistence type="predicted"/>
<dbReference type="OrthoDB" id="423576at2759"/>
<sequence>MFGRFWAWLFQCLWKANTLLKCQHAIGLSKSQHLGHSMQHVIVSEEEQEAYRLTAQNRQLGLEQFHRNGIVVLENAVSHASIDHIRERMLADLPRNLSSAKAHFNHGKEHGNLTQTPPLLPSYLHDDVWANQFAIQIIELIIGPNIQLSFATSNIALPNGKGRQAVHSDYYCAHLDLPVFLEACVYLSDVSPENGSTEVWLGTHEGYSKCDHSHEDMGWIKKSVFEEQAKMSPPFQPRIPKGSIVVRDLRMWHAGMPNRTEIPRIMLGFMFSPRWFGSHMRMRLPESASERVESWDNVEVMCEYAVDEGFDYLNFKQELNLTQEKLEGNHVRTIDEAHPQVYNLGPNQRVKNEAVLLFESFTIDEYLDTKPFKSCGPGFVLLPRTKLPRGSEGLVMSEGASSHTRGGSDSSWAGITPSSTFDVPLAEDISFTWEAVRLSLKGVAVAFKLSEHEVLKIEDLFLAQDLELQSTHSLQGWCNLIQPTAFQDASRQLASIAFATSFLRESGRLNILPSPADLDFIWSLVHVAFRNPLITATVSQTSQGNFTIPLHSIIKDGNIDELFRFHVWTPHGKRPNPDWAIHSHQPLGQSWLLAGASRDHTYDVRYVSTQLEASYSEFTVGWADPTSTSHNSSYRAHPKSSALADTGRLIRTTPFAPTENRRNGSYIVPAGVFHRTEVADDTLTATIFFFDAKRGFQSVAPVLGPVGMEPLPHQRDVVTTTSSDLADIVDATRRWEDLYEAGMKHVYAGEWEEAVRVLRSALHIVEIERGLKDATRYRYMVTWEIGHMLRMLGRYDAACDILEQAISQMPISAQKVEAIGELACVYRHMTRLEDCMRASQDEYDTASQLGLEKEMCRALGTLGMVNYQLYEKGKNIQNLNLAIIQLKERVALARKIQDDAILHETDATVKARVIEYARQREAIAHGRLSLCFIAKQDMERAVQSAYENHKIMLSQNDCTKIAFSKAFYGRALLLSGRREEALQLFNPPDGTCTPIIALCKEPSDEHRGYIQGMIDAGADLELRDEQGYSALDCAIYSGDTKTQEIIEEGLRQKWTRQIEGRVEHERYLASLRKGYRDLFQDQLRPVLLKTNKENTLAQLRETYSETLAKDEEKRRLFDKLKFVRYADFLAAGQLPRSSDKSAVDYIPGEESDGNRDFILFFSYRWIAKDAGSIPLDDSPDDINKTQYYRMIRAAEQFLELHTDVQRDNLCIWIDFACVDQMHQGPGVAALPMNLAQCDAMISLIDDQYYERSWCCVEVLMIQTLCKSYGRHLWYEHVIEDGTEWLREGPVDMRVDMKEKKVAFESDRPKLLFLERQTRLLS</sequence>
<dbReference type="Proteomes" id="UP000799770">
    <property type="component" value="Unassembled WGS sequence"/>
</dbReference>
<dbReference type="Gene3D" id="1.25.40.10">
    <property type="entry name" value="Tetratricopeptide repeat domain"/>
    <property type="match status" value="1"/>
</dbReference>
<name>A0A6A5ZSR3_9PLEO</name>
<evidence type="ECO:0000313" key="2">
    <source>
        <dbReference type="EMBL" id="KAF2121328.1"/>
    </source>
</evidence>
<dbReference type="Gene3D" id="2.60.120.620">
    <property type="entry name" value="q2cbj1_9rhob like domain"/>
    <property type="match status" value="1"/>
</dbReference>
<reference evidence="2" key="1">
    <citation type="journal article" date="2020" name="Stud. Mycol.">
        <title>101 Dothideomycetes genomes: a test case for predicting lifestyles and emergence of pathogens.</title>
        <authorList>
            <person name="Haridas S."/>
            <person name="Albert R."/>
            <person name="Binder M."/>
            <person name="Bloem J."/>
            <person name="Labutti K."/>
            <person name="Salamov A."/>
            <person name="Andreopoulos B."/>
            <person name="Baker S."/>
            <person name="Barry K."/>
            <person name="Bills G."/>
            <person name="Bluhm B."/>
            <person name="Cannon C."/>
            <person name="Castanera R."/>
            <person name="Culley D."/>
            <person name="Daum C."/>
            <person name="Ezra D."/>
            <person name="Gonzalez J."/>
            <person name="Henrissat B."/>
            <person name="Kuo A."/>
            <person name="Liang C."/>
            <person name="Lipzen A."/>
            <person name="Lutzoni F."/>
            <person name="Magnuson J."/>
            <person name="Mondo S."/>
            <person name="Nolan M."/>
            <person name="Ohm R."/>
            <person name="Pangilinan J."/>
            <person name="Park H.-J."/>
            <person name="Ramirez L."/>
            <person name="Alfaro M."/>
            <person name="Sun H."/>
            <person name="Tritt A."/>
            <person name="Yoshinaga Y."/>
            <person name="Zwiers L.-H."/>
            <person name="Turgeon B."/>
            <person name="Goodwin S."/>
            <person name="Spatafora J."/>
            <person name="Crous P."/>
            <person name="Grigoriev I."/>
        </authorList>
    </citation>
    <scope>NUCLEOTIDE SEQUENCE</scope>
    <source>
        <strain evidence="2">CBS 627.86</strain>
    </source>
</reference>
<feature type="chain" id="PRO_5025482121" evidence="1">
    <location>
        <begin position="19"/>
        <end position="1321"/>
    </location>
</feature>
<accession>A0A6A5ZSR3</accession>
<keyword evidence="3" id="KW-1185">Reference proteome</keyword>
<gene>
    <name evidence="2" type="ORF">BDV96DRAFT_594538</name>
</gene>
<dbReference type="InterPro" id="IPR051961">
    <property type="entry name" value="Fungal_Metabolite_Diox"/>
</dbReference>
<dbReference type="SUPFAM" id="SSF48452">
    <property type="entry name" value="TPR-like"/>
    <property type="match status" value="1"/>
</dbReference>
<feature type="signal peptide" evidence="1">
    <location>
        <begin position="1"/>
        <end position="18"/>
    </location>
</feature>
<dbReference type="PANTHER" id="PTHR37563:SF2">
    <property type="entry name" value="PHYTANOYL-COA DIOXYGENASE FAMILY PROTEIN (AFU_ORTHOLOGUE AFUA_2G03330)"/>
    <property type="match status" value="1"/>
</dbReference>